<reference evidence="1" key="1">
    <citation type="submission" date="2020-12" db="EMBL/GenBank/DDBJ databases">
        <authorList>
            <person name="Iha C."/>
        </authorList>
    </citation>
    <scope>NUCLEOTIDE SEQUENCE</scope>
</reference>
<organism evidence="1 2">
    <name type="scientific">Ostreobium quekettii</name>
    <dbReference type="NCBI Taxonomy" id="121088"/>
    <lineage>
        <taxon>Eukaryota</taxon>
        <taxon>Viridiplantae</taxon>
        <taxon>Chlorophyta</taxon>
        <taxon>core chlorophytes</taxon>
        <taxon>Ulvophyceae</taxon>
        <taxon>TCBD clade</taxon>
        <taxon>Bryopsidales</taxon>
        <taxon>Ostreobineae</taxon>
        <taxon>Ostreobiaceae</taxon>
        <taxon>Ostreobium</taxon>
    </lineage>
</organism>
<sequence length="225" mass="24835">MLRYGWPCHPGHQCRPSLGARGGCSCISVGGGSQYLWCYLDEFPACSLAPMRFLSGYWCPWRPHLCLQARTLAADATKGYCGVQVCSPEAAPGPQSSVPCHAKAALRDRERGTDSRSRAELLALKLEVCLYKENWQAFQLPKFSLHSTVLNLFDLAIGVASFSLFIGSVGVSVIFSFCLIARIHSMVALHCFKLRGAQQKLSLEVLSFPDSWHTSCVQWHVACFC</sequence>
<accession>A0A8S1JDL6</accession>
<proteinExistence type="predicted"/>
<protein>
    <submittedName>
        <fullName evidence="1">Uncharacterized protein</fullName>
    </submittedName>
</protein>
<comment type="caution">
    <text evidence="1">The sequence shown here is derived from an EMBL/GenBank/DDBJ whole genome shotgun (WGS) entry which is preliminary data.</text>
</comment>
<name>A0A8S1JDL6_9CHLO</name>
<dbReference type="Proteomes" id="UP000708148">
    <property type="component" value="Unassembled WGS sequence"/>
</dbReference>
<dbReference type="AlphaFoldDB" id="A0A8S1JDL6"/>
<evidence type="ECO:0000313" key="1">
    <source>
        <dbReference type="EMBL" id="CAD7704265.1"/>
    </source>
</evidence>
<keyword evidence="2" id="KW-1185">Reference proteome</keyword>
<evidence type="ECO:0000313" key="2">
    <source>
        <dbReference type="Proteomes" id="UP000708148"/>
    </source>
</evidence>
<gene>
    <name evidence="1" type="ORF">OSTQU699_LOCUS9620</name>
</gene>
<dbReference type="EMBL" id="CAJHUC010002720">
    <property type="protein sequence ID" value="CAD7704265.1"/>
    <property type="molecule type" value="Genomic_DNA"/>
</dbReference>